<reference evidence="10 11" key="2">
    <citation type="submission" date="2017-04" db="EMBL/GenBank/DDBJ databases">
        <title>CpG methylation of centromeres and impact of large insertions on vertebrate speciation.</title>
        <authorList>
            <person name="Ichikawa K."/>
            <person name="Yoshimura J."/>
            <person name="Morishita S."/>
        </authorList>
    </citation>
    <scope>NUCLEOTIDE SEQUENCE</scope>
    <source>
        <strain evidence="10 11">HNI</strain>
    </source>
</reference>
<accession>A0A3P9MM45</accession>
<protein>
    <recommendedName>
        <fullName evidence="9">Peptidase S1 domain-containing protein</fullName>
    </recommendedName>
</protein>
<keyword evidence="5" id="KW-1015">Disulfide bond</keyword>
<reference evidence="10" key="4">
    <citation type="submission" date="2025-09" db="UniProtKB">
        <authorList>
            <consortium name="Ensembl"/>
        </authorList>
    </citation>
    <scope>IDENTIFICATION</scope>
    <source>
        <strain evidence="10">HNI</strain>
    </source>
</reference>
<dbReference type="PRINTS" id="PR00722">
    <property type="entry name" value="CHYMOTRYPSIN"/>
</dbReference>
<evidence type="ECO:0000256" key="4">
    <source>
        <dbReference type="ARBA" id="ARBA00022825"/>
    </source>
</evidence>
<keyword evidence="3 7" id="KW-0378">Hydrolase</keyword>
<evidence type="ECO:0000256" key="7">
    <source>
        <dbReference type="RuleBase" id="RU363034"/>
    </source>
</evidence>
<dbReference type="CDD" id="cd00190">
    <property type="entry name" value="Tryp_SPc"/>
    <property type="match status" value="1"/>
</dbReference>
<feature type="chain" id="PRO_5017992099" description="Peptidase S1 domain-containing protein" evidence="8">
    <location>
        <begin position="22"/>
        <end position="334"/>
    </location>
</feature>
<dbReference type="SMART" id="SM00020">
    <property type="entry name" value="Tryp_SPc"/>
    <property type="match status" value="1"/>
</dbReference>
<dbReference type="PROSITE" id="PS00134">
    <property type="entry name" value="TRYPSIN_HIS"/>
    <property type="match status" value="1"/>
</dbReference>
<keyword evidence="4 7" id="KW-0720">Serine protease</keyword>
<dbReference type="InterPro" id="IPR018114">
    <property type="entry name" value="TRYPSIN_HIS"/>
</dbReference>
<evidence type="ECO:0000313" key="10">
    <source>
        <dbReference type="Ensembl" id="ENSORLP00020034012.1"/>
    </source>
</evidence>
<proteinExistence type="predicted"/>
<dbReference type="InterPro" id="IPR001254">
    <property type="entry name" value="Trypsin_dom"/>
</dbReference>
<evidence type="ECO:0000256" key="2">
    <source>
        <dbReference type="ARBA" id="ARBA00022729"/>
    </source>
</evidence>
<dbReference type="InterPro" id="IPR033116">
    <property type="entry name" value="TRYPSIN_SER"/>
</dbReference>
<keyword evidence="2 8" id="KW-0732">Signal</keyword>
<dbReference type="Proteomes" id="UP000265180">
    <property type="component" value="Chromosome 8"/>
</dbReference>
<keyword evidence="6" id="KW-0325">Glycoprotein</keyword>
<evidence type="ECO:0000313" key="11">
    <source>
        <dbReference type="Proteomes" id="UP000265180"/>
    </source>
</evidence>
<dbReference type="GO" id="GO:0006508">
    <property type="term" value="P:proteolysis"/>
    <property type="evidence" value="ECO:0007669"/>
    <property type="project" value="UniProtKB-KW"/>
</dbReference>
<dbReference type="AlphaFoldDB" id="A0A3P9MM45"/>
<evidence type="ECO:0000256" key="3">
    <source>
        <dbReference type="ARBA" id="ARBA00022801"/>
    </source>
</evidence>
<dbReference type="InterPro" id="IPR009003">
    <property type="entry name" value="Peptidase_S1_PA"/>
</dbReference>
<keyword evidence="1 7" id="KW-0645">Protease</keyword>
<sequence>MKLSGFTCGLLLLVFSSTVCGKPPLNTKVGSRIVGGQAAAAGAWPWQVRLDINGALCGGSLINSQWILSAAHCFSSTSTSGVVVYLGETGIYNSPNSVSRTVSRIIVHPNYNSPPKDNDVALLKLTSPVTFNNYISPVCLAAQGSNFPGGTTAWVTGFGTLSSGGQEVTFTSSTLQEVSVPIVSNTQCRDSYSSLTSNMMCAGLTEGGKDSCQGDSGGPLVSKNNDTRWVQAGVVSFGYECAQPNFPGVYTRVSEYQSWISSQTVPECGGSYSKGPVSPGLQSRLSKISTRYIRSEGISYIFRGQTTESFKCNHSNFKIYSKMDWEPVWVAAVP</sequence>
<dbReference type="SUPFAM" id="SSF50494">
    <property type="entry name" value="Trypsin-like serine proteases"/>
    <property type="match status" value="1"/>
</dbReference>
<evidence type="ECO:0000256" key="5">
    <source>
        <dbReference type="ARBA" id="ARBA00023157"/>
    </source>
</evidence>
<dbReference type="PROSITE" id="PS00135">
    <property type="entry name" value="TRYPSIN_SER"/>
    <property type="match status" value="1"/>
</dbReference>
<evidence type="ECO:0000259" key="9">
    <source>
        <dbReference type="PROSITE" id="PS50240"/>
    </source>
</evidence>
<organism evidence="10 11">
    <name type="scientific">Oryzias latipes</name>
    <name type="common">Japanese rice fish</name>
    <name type="synonym">Japanese killifish</name>
    <dbReference type="NCBI Taxonomy" id="8090"/>
    <lineage>
        <taxon>Eukaryota</taxon>
        <taxon>Metazoa</taxon>
        <taxon>Chordata</taxon>
        <taxon>Craniata</taxon>
        <taxon>Vertebrata</taxon>
        <taxon>Euteleostomi</taxon>
        <taxon>Actinopterygii</taxon>
        <taxon>Neopterygii</taxon>
        <taxon>Teleostei</taxon>
        <taxon>Neoteleostei</taxon>
        <taxon>Acanthomorphata</taxon>
        <taxon>Ovalentaria</taxon>
        <taxon>Atherinomorphae</taxon>
        <taxon>Beloniformes</taxon>
        <taxon>Adrianichthyidae</taxon>
        <taxon>Oryziinae</taxon>
        <taxon>Oryzias</taxon>
    </lineage>
</organism>
<dbReference type="Gene3D" id="2.40.10.10">
    <property type="entry name" value="Trypsin-like serine proteases"/>
    <property type="match status" value="1"/>
</dbReference>
<name>A0A3P9MM45_ORYLA</name>
<dbReference type="Pfam" id="PF00089">
    <property type="entry name" value="Trypsin"/>
    <property type="match status" value="1"/>
</dbReference>
<dbReference type="PANTHER" id="PTHR24253:SF144">
    <property type="entry name" value="CHYMOTRYPSIN-LIKE PROTEASE CTRL-1-RELATED"/>
    <property type="match status" value="1"/>
</dbReference>
<dbReference type="InterPro" id="IPR001314">
    <property type="entry name" value="Peptidase_S1A"/>
</dbReference>
<dbReference type="PANTHER" id="PTHR24253">
    <property type="entry name" value="TRANSMEMBRANE PROTEASE SERINE"/>
    <property type="match status" value="1"/>
</dbReference>
<reference evidence="10" key="3">
    <citation type="submission" date="2025-08" db="UniProtKB">
        <authorList>
            <consortium name="Ensembl"/>
        </authorList>
    </citation>
    <scope>IDENTIFICATION</scope>
    <source>
        <strain evidence="10">HNI</strain>
    </source>
</reference>
<dbReference type="GO" id="GO:0004252">
    <property type="term" value="F:serine-type endopeptidase activity"/>
    <property type="evidence" value="ECO:0007669"/>
    <property type="project" value="InterPro"/>
</dbReference>
<dbReference type="Ensembl" id="ENSORLT00020035110.1">
    <property type="protein sequence ID" value="ENSORLP00020034012.1"/>
    <property type="gene ID" value="ENSORLG00020020565.1"/>
</dbReference>
<evidence type="ECO:0000256" key="1">
    <source>
        <dbReference type="ARBA" id="ARBA00022670"/>
    </source>
</evidence>
<feature type="domain" description="Peptidase S1" evidence="9">
    <location>
        <begin position="33"/>
        <end position="265"/>
    </location>
</feature>
<evidence type="ECO:0000256" key="6">
    <source>
        <dbReference type="ARBA" id="ARBA00023180"/>
    </source>
</evidence>
<feature type="signal peptide" evidence="8">
    <location>
        <begin position="1"/>
        <end position="21"/>
    </location>
</feature>
<dbReference type="PROSITE" id="PS50240">
    <property type="entry name" value="TRYPSIN_DOM"/>
    <property type="match status" value="1"/>
</dbReference>
<dbReference type="FunFam" id="2.40.10.10:FF:000057">
    <property type="entry name" value="Zgc:100868"/>
    <property type="match status" value="1"/>
</dbReference>
<evidence type="ECO:0000256" key="8">
    <source>
        <dbReference type="SAM" id="SignalP"/>
    </source>
</evidence>
<dbReference type="InterPro" id="IPR043504">
    <property type="entry name" value="Peptidase_S1_PA_chymotrypsin"/>
</dbReference>
<reference key="1">
    <citation type="journal article" date="2007" name="Nature">
        <title>The medaka draft genome and insights into vertebrate genome evolution.</title>
        <authorList>
            <person name="Kasahara M."/>
            <person name="Naruse K."/>
            <person name="Sasaki S."/>
            <person name="Nakatani Y."/>
            <person name="Qu W."/>
            <person name="Ahsan B."/>
            <person name="Yamada T."/>
            <person name="Nagayasu Y."/>
            <person name="Doi K."/>
            <person name="Kasai Y."/>
            <person name="Jindo T."/>
            <person name="Kobayashi D."/>
            <person name="Shimada A."/>
            <person name="Toyoda A."/>
            <person name="Kuroki Y."/>
            <person name="Fujiyama A."/>
            <person name="Sasaki T."/>
            <person name="Shimizu A."/>
            <person name="Asakawa S."/>
            <person name="Shimizu N."/>
            <person name="Hashimoto S."/>
            <person name="Yang J."/>
            <person name="Lee Y."/>
            <person name="Matsushima K."/>
            <person name="Sugano S."/>
            <person name="Sakaizumi M."/>
            <person name="Narita T."/>
            <person name="Ohishi K."/>
            <person name="Haga S."/>
            <person name="Ohta F."/>
            <person name="Nomoto H."/>
            <person name="Nogata K."/>
            <person name="Morishita T."/>
            <person name="Endo T."/>
            <person name="Shin-I T."/>
            <person name="Takeda H."/>
            <person name="Morishita S."/>
            <person name="Kohara Y."/>
        </authorList>
    </citation>
    <scope>NUCLEOTIDE SEQUENCE [LARGE SCALE GENOMIC DNA]</scope>
    <source>
        <strain>Hd-rR</strain>
    </source>
</reference>